<dbReference type="GO" id="GO:0004497">
    <property type="term" value="F:monooxygenase activity"/>
    <property type="evidence" value="ECO:0007669"/>
    <property type="project" value="UniProtKB-KW"/>
</dbReference>
<dbReference type="EMBL" id="AAOF01000001">
    <property type="protein sequence ID" value="EAR23108.1"/>
    <property type="molecule type" value="Genomic_DNA"/>
</dbReference>
<dbReference type="Proteomes" id="UP000003374">
    <property type="component" value="Unassembled WGS sequence"/>
</dbReference>
<dbReference type="RefSeq" id="WP_005004026.1">
    <property type="nucleotide sequence ID" value="NZ_CH672427.1"/>
</dbReference>
<evidence type="ECO:0000313" key="1">
    <source>
        <dbReference type="EMBL" id="EAR23108.1"/>
    </source>
</evidence>
<sequence length="52" mass="5651">MLLATAGALRRYFDSTDAFPQDVLKLLGYFELAQPGQPVRAVPNAGVEVSAW</sequence>
<comment type="caution">
    <text evidence="1">The sequence shown here is derived from an EMBL/GenBank/DDBJ whole genome shotgun (WGS) entry which is preliminary data.</text>
</comment>
<proteinExistence type="predicted"/>
<protein>
    <submittedName>
        <fullName evidence="1">Putative monooxygenase</fullName>
    </submittedName>
</protein>
<accession>A4BLC0</accession>
<keyword evidence="1" id="KW-0560">Oxidoreductase</keyword>
<keyword evidence="1" id="KW-0503">Monooxygenase</keyword>
<dbReference type="AlphaFoldDB" id="A4BLC0"/>
<dbReference type="HOGENOM" id="CLU_3082312_0_0_6"/>
<keyword evidence="2" id="KW-1185">Reference proteome</keyword>
<gene>
    <name evidence="1" type="ORF">NB231_14848</name>
</gene>
<evidence type="ECO:0000313" key="2">
    <source>
        <dbReference type="Proteomes" id="UP000003374"/>
    </source>
</evidence>
<organism evidence="1 2">
    <name type="scientific">Nitrococcus mobilis Nb-231</name>
    <dbReference type="NCBI Taxonomy" id="314278"/>
    <lineage>
        <taxon>Bacteria</taxon>
        <taxon>Pseudomonadati</taxon>
        <taxon>Pseudomonadota</taxon>
        <taxon>Gammaproteobacteria</taxon>
        <taxon>Chromatiales</taxon>
        <taxon>Ectothiorhodospiraceae</taxon>
        <taxon>Nitrococcus</taxon>
    </lineage>
</organism>
<dbReference type="STRING" id="314278.NB231_14848"/>
<reference evidence="1 2" key="1">
    <citation type="submission" date="2006-02" db="EMBL/GenBank/DDBJ databases">
        <authorList>
            <person name="Waterbury J."/>
            <person name="Ferriera S."/>
            <person name="Johnson J."/>
            <person name="Kravitz S."/>
            <person name="Halpern A."/>
            <person name="Remington K."/>
            <person name="Beeson K."/>
            <person name="Tran B."/>
            <person name="Rogers Y.-H."/>
            <person name="Friedman R."/>
            <person name="Venter J.C."/>
        </authorList>
    </citation>
    <scope>NUCLEOTIDE SEQUENCE [LARGE SCALE GENOMIC DNA]</scope>
    <source>
        <strain evidence="1 2">Nb-231</strain>
    </source>
</reference>
<name>A4BLC0_9GAMM</name>
<dbReference type="eggNOG" id="COG2141">
    <property type="taxonomic scope" value="Bacteria"/>
</dbReference>